<evidence type="ECO:0000313" key="3">
    <source>
        <dbReference type="EMBL" id="ULN43163.1"/>
    </source>
</evidence>
<sequence>MTESMEPVITDLQTTYENLQYTHKVHEKEAEGKSSLSVTFKIANLIVIALTLASTIADLAIHDEDRWKFAAHVATMIVAFVAVIFAAILLTFEAEKDGEIHRSSAKAFVALRDEYSRLIADAKSGIDPLIVRSRRDRLDIRKDELYKSAPQTSDRAYKKATAELAR</sequence>
<protein>
    <submittedName>
        <fullName evidence="3">SLATT domain-containing protein</fullName>
    </submittedName>
</protein>
<feature type="transmembrane region" description="Helical" evidence="1">
    <location>
        <begin position="69"/>
        <end position="92"/>
    </location>
</feature>
<keyword evidence="1" id="KW-0472">Membrane</keyword>
<dbReference type="RefSeq" id="WP_240179468.1">
    <property type="nucleotide sequence ID" value="NZ_CP092362.2"/>
</dbReference>
<gene>
    <name evidence="3" type="ORF">MI149_08895</name>
</gene>
<evidence type="ECO:0000256" key="1">
    <source>
        <dbReference type="SAM" id="Phobius"/>
    </source>
</evidence>
<dbReference type="Pfam" id="PF18186">
    <property type="entry name" value="SLATT_4"/>
    <property type="match status" value="1"/>
</dbReference>
<name>A0ABY3TSU7_9MYCO</name>
<dbReference type="InterPro" id="IPR040811">
    <property type="entry name" value="SLATT_4"/>
</dbReference>
<feature type="transmembrane region" description="Helical" evidence="1">
    <location>
        <begin position="38"/>
        <end position="57"/>
    </location>
</feature>
<organism evidence="3 4">
    <name type="scientific">Mycolicibacterium crocinum</name>
    <dbReference type="NCBI Taxonomy" id="388459"/>
    <lineage>
        <taxon>Bacteria</taxon>
        <taxon>Bacillati</taxon>
        <taxon>Actinomycetota</taxon>
        <taxon>Actinomycetes</taxon>
        <taxon>Mycobacteriales</taxon>
        <taxon>Mycobacteriaceae</taxon>
        <taxon>Mycolicibacterium</taxon>
    </lineage>
</organism>
<feature type="domain" description="SMODS and SLOG-associating 2TM effector" evidence="2">
    <location>
        <begin position="12"/>
        <end position="164"/>
    </location>
</feature>
<evidence type="ECO:0000313" key="4">
    <source>
        <dbReference type="Proteomes" id="UP001055337"/>
    </source>
</evidence>
<evidence type="ECO:0000259" key="2">
    <source>
        <dbReference type="Pfam" id="PF18186"/>
    </source>
</evidence>
<reference evidence="3" key="1">
    <citation type="submission" date="2022-08" db="EMBL/GenBank/DDBJ databases">
        <title>Whole genome sequencing of non-tuberculosis mycobacteria type-strains.</title>
        <authorList>
            <person name="Igarashi Y."/>
            <person name="Osugi A."/>
            <person name="Mitarai S."/>
        </authorList>
    </citation>
    <scope>NUCLEOTIDE SEQUENCE</scope>
    <source>
        <strain evidence="3">JCM 16369</strain>
    </source>
</reference>
<accession>A0ABY3TSU7</accession>
<dbReference type="Proteomes" id="UP001055337">
    <property type="component" value="Chromosome"/>
</dbReference>
<keyword evidence="1" id="KW-1133">Transmembrane helix</keyword>
<dbReference type="EMBL" id="CP092362">
    <property type="protein sequence ID" value="ULN43163.1"/>
    <property type="molecule type" value="Genomic_DNA"/>
</dbReference>
<dbReference type="NCBIfam" id="NF033632">
    <property type="entry name" value="SLATT_4"/>
    <property type="match status" value="1"/>
</dbReference>
<keyword evidence="4" id="KW-1185">Reference proteome</keyword>
<keyword evidence="1" id="KW-0812">Transmembrane</keyword>
<proteinExistence type="predicted"/>